<protein>
    <submittedName>
        <fullName evidence="1">Uncharacterized protein</fullName>
    </submittedName>
</protein>
<name>V6LKE0_9EUKA</name>
<dbReference type="EMBL" id="AUWU02000005">
    <property type="protein sequence ID" value="KAH0573442.1"/>
    <property type="molecule type" value="Genomic_DNA"/>
</dbReference>
<reference evidence="2" key="2">
    <citation type="submission" date="2020-12" db="EMBL/GenBank/DDBJ databases">
        <title>New Spironucleus salmonicida genome in near-complete chromosomes.</title>
        <authorList>
            <person name="Xu F."/>
            <person name="Kurt Z."/>
            <person name="Jimenez-Gonzalez A."/>
            <person name="Astvaldsson A."/>
            <person name="Andersson J.O."/>
            <person name="Svard S.G."/>
        </authorList>
    </citation>
    <scope>NUCLEOTIDE SEQUENCE</scope>
    <source>
        <strain evidence="2">ATCC 50377</strain>
    </source>
</reference>
<accession>V6LKE0</accession>
<dbReference type="VEuPathDB" id="GiardiaDB:SS50377_25562"/>
<proteinExistence type="predicted"/>
<evidence type="ECO:0000313" key="1">
    <source>
        <dbReference type="EMBL" id="EST45110.1"/>
    </source>
</evidence>
<gene>
    <name evidence="1" type="ORF">SS50377_15130</name>
    <name evidence="2" type="ORF">SS50377_25562</name>
</gene>
<evidence type="ECO:0000313" key="3">
    <source>
        <dbReference type="Proteomes" id="UP000018208"/>
    </source>
</evidence>
<organism evidence="1">
    <name type="scientific">Spironucleus salmonicida</name>
    <dbReference type="NCBI Taxonomy" id="348837"/>
    <lineage>
        <taxon>Eukaryota</taxon>
        <taxon>Metamonada</taxon>
        <taxon>Diplomonadida</taxon>
        <taxon>Hexamitidae</taxon>
        <taxon>Hexamitinae</taxon>
        <taxon>Spironucleus</taxon>
    </lineage>
</organism>
<keyword evidence="3" id="KW-1185">Reference proteome</keyword>
<reference evidence="1 2" key="1">
    <citation type="journal article" date="2014" name="PLoS Genet.">
        <title>The Genome of Spironucleus salmonicida Highlights a Fish Pathogen Adapted to Fluctuating Environments.</title>
        <authorList>
            <person name="Xu F."/>
            <person name="Jerlstrom-Hultqvist J."/>
            <person name="Einarsson E."/>
            <person name="Astvaldsson A."/>
            <person name="Svard S.G."/>
            <person name="Andersson J.O."/>
        </authorList>
    </citation>
    <scope>NUCLEOTIDE SEQUENCE</scope>
    <source>
        <strain evidence="2">ATCC 50377</strain>
    </source>
</reference>
<evidence type="ECO:0000313" key="2">
    <source>
        <dbReference type="EMBL" id="KAH0573442.1"/>
    </source>
</evidence>
<dbReference type="Proteomes" id="UP000018208">
    <property type="component" value="Unassembled WGS sequence"/>
</dbReference>
<sequence>MNDKLDSLEVQFQHLVDSFGEQIITQKIIYRNNEYQKSSPVVKKPIQIQTDTAVADLVKIYNKRVSELNKYVKTKDLTCYENKVQNQLIEKYHATDYQIQSFKPSYRQNCQTRNDGFLAQFLAQFCPQVVTECDWQSILKVVQRKLQNVRNQATLLYFNTIQQYCDNSDVMRGMRDVGFILGKSKTWISGERLEIQLYNEEHSEDYDFT</sequence>
<dbReference type="EMBL" id="KI546101">
    <property type="protein sequence ID" value="EST45110.1"/>
    <property type="molecule type" value="Genomic_DNA"/>
</dbReference>
<dbReference type="AlphaFoldDB" id="V6LKE0"/>